<reference evidence="2 3" key="1">
    <citation type="submission" date="2019-02" db="EMBL/GenBank/DDBJ databases">
        <title>Closed genome of Sporomusa termitida DSM 4440.</title>
        <authorList>
            <person name="Poehlein A."/>
            <person name="Daniel R."/>
        </authorList>
    </citation>
    <scope>NUCLEOTIDE SEQUENCE [LARGE SCALE GENOMIC DNA]</scope>
    <source>
        <strain evidence="2 3">DSM 4440</strain>
        <plasmid evidence="3">pspter</plasmid>
    </source>
</reference>
<dbReference type="EMBL" id="CP036260">
    <property type="protein sequence ID" value="QDR83426.1"/>
    <property type="molecule type" value="Genomic_DNA"/>
</dbReference>
<keyword evidence="1" id="KW-0175">Coiled coil</keyword>
<evidence type="ECO:0000313" key="2">
    <source>
        <dbReference type="EMBL" id="QDR83426.1"/>
    </source>
</evidence>
<name>A0A517E1N9_9FIRM</name>
<accession>A0A517E1N9</accession>
<proteinExistence type="predicted"/>
<dbReference type="AlphaFoldDB" id="A0A517E1N9"/>
<evidence type="ECO:0008006" key="4">
    <source>
        <dbReference type="Google" id="ProtNLM"/>
    </source>
</evidence>
<feature type="coiled-coil region" evidence="1">
    <location>
        <begin position="340"/>
        <end position="426"/>
    </location>
</feature>
<evidence type="ECO:0000313" key="3">
    <source>
        <dbReference type="Proteomes" id="UP000320776"/>
    </source>
</evidence>
<keyword evidence="3" id="KW-1185">Reference proteome</keyword>
<geneLocation type="plasmid" evidence="3">
    <name>pspter</name>
</geneLocation>
<dbReference type="Proteomes" id="UP000320776">
    <property type="component" value="Plasmid pSPTER"/>
</dbReference>
<keyword evidence="2" id="KW-0614">Plasmid</keyword>
<gene>
    <name evidence="2" type="ORF">SPTER_49170</name>
</gene>
<protein>
    <recommendedName>
        <fullName evidence="4">DUF2325 domain-containing protein</fullName>
    </recommendedName>
</protein>
<dbReference type="RefSeq" id="WP_144353110.1">
    <property type="nucleotide sequence ID" value="NZ_CP036260.1"/>
</dbReference>
<dbReference type="OrthoDB" id="1625520at2"/>
<dbReference type="KEGG" id="sted:SPTER_49170"/>
<sequence>MKEENSGKIEIDLIPFIAKSIAQNPAARRELDSIYSDETIPIERALSPKLAGYNRYYRECDVLTETYCHKATAFILTALNEQESGKPALAALSQLLQKCWRQFYAYVAASGPAVPFAPFWSKLAKKGRKLTECEIGNLSGLPPGISPRDVTTSDTLNTDFPIFWFLVNLFGKTISVSEQDENFHKHIVFYQEAQERMHRSPARTPALTEPQKKLAAALWGYIKEQVKGIPINLDEYFCTQEYKQKTPVLPFKQEIFGDLPIQAIKHVNISRQELRTTIDLLAASLPAETTLTAELQQTALDYFRQVLLIRACAHYYETLRSFALEQGRLADKASSRPLQVAKLKEQLAQARQKIWELEALPVKANQNSSLEPLLAQKQQALNELQLRLEKSESTSQKEIARLQARLDEEQETNQVLTRLLAAAEEQPSNEEDLSPDLLAKIMLLRVVILGGRTDWQQRLKAKYPNFRLISPETVKFDLAILGAADVIVINRRFLGHSLFYRAVHYAGKYNKEVVYLNNNNEKHLLQALCRKCGAGTGSG</sequence>
<organism evidence="2 3">
    <name type="scientific">Sporomusa termitida</name>
    <dbReference type="NCBI Taxonomy" id="2377"/>
    <lineage>
        <taxon>Bacteria</taxon>
        <taxon>Bacillati</taxon>
        <taxon>Bacillota</taxon>
        <taxon>Negativicutes</taxon>
        <taxon>Selenomonadales</taxon>
        <taxon>Sporomusaceae</taxon>
        <taxon>Sporomusa</taxon>
    </lineage>
</organism>
<evidence type="ECO:0000256" key="1">
    <source>
        <dbReference type="SAM" id="Coils"/>
    </source>
</evidence>